<organism evidence="5 6">
    <name type="scientific">Calocera cornea HHB12733</name>
    <dbReference type="NCBI Taxonomy" id="1353952"/>
    <lineage>
        <taxon>Eukaryota</taxon>
        <taxon>Fungi</taxon>
        <taxon>Dikarya</taxon>
        <taxon>Basidiomycota</taxon>
        <taxon>Agaricomycotina</taxon>
        <taxon>Dacrymycetes</taxon>
        <taxon>Dacrymycetales</taxon>
        <taxon>Dacrymycetaceae</taxon>
        <taxon>Calocera</taxon>
    </lineage>
</organism>
<feature type="compositionally biased region" description="Low complexity" evidence="3">
    <location>
        <begin position="639"/>
        <end position="652"/>
    </location>
</feature>
<feature type="compositionally biased region" description="Low complexity" evidence="3">
    <location>
        <begin position="613"/>
        <end position="631"/>
    </location>
</feature>
<keyword evidence="6" id="KW-1185">Reference proteome</keyword>
<name>A0A165D1C0_9BASI</name>
<dbReference type="PANTHER" id="PTHR24347">
    <property type="entry name" value="SERINE/THREONINE-PROTEIN KINASE"/>
    <property type="match status" value="1"/>
</dbReference>
<dbReference type="SMART" id="SM00220">
    <property type="entry name" value="S_TKc"/>
    <property type="match status" value="1"/>
</dbReference>
<dbReference type="InterPro" id="IPR011009">
    <property type="entry name" value="Kinase-like_dom_sf"/>
</dbReference>
<dbReference type="EMBL" id="KV424088">
    <property type="protein sequence ID" value="KZT51851.1"/>
    <property type="molecule type" value="Genomic_DNA"/>
</dbReference>
<evidence type="ECO:0000259" key="4">
    <source>
        <dbReference type="PROSITE" id="PS50011"/>
    </source>
</evidence>
<keyword evidence="5" id="KW-0418">Kinase</keyword>
<dbReference type="InterPro" id="IPR000719">
    <property type="entry name" value="Prot_kinase_dom"/>
</dbReference>
<dbReference type="Pfam" id="PF00069">
    <property type="entry name" value="Pkinase"/>
    <property type="match status" value="1"/>
</dbReference>
<evidence type="ECO:0000256" key="3">
    <source>
        <dbReference type="SAM" id="MobiDB-lite"/>
    </source>
</evidence>
<dbReference type="PROSITE" id="PS00108">
    <property type="entry name" value="PROTEIN_KINASE_ST"/>
    <property type="match status" value="1"/>
</dbReference>
<feature type="compositionally biased region" description="Polar residues" evidence="3">
    <location>
        <begin position="540"/>
        <end position="550"/>
    </location>
</feature>
<dbReference type="Proteomes" id="UP000076842">
    <property type="component" value="Unassembled WGS sequence"/>
</dbReference>
<evidence type="ECO:0000313" key="6">
    <source>
        <dbReference type="Proteomes" id="UP000076842"/>
    </source>
</evidence>
<protein>
    <submittedName>
        <fullName evidence="5">Kinase-like protein</fullName>
    </submittedName>
</protein>
<dbReference type="FunFam" id="1.10.510.10:FF:000571">
    <property type="entry name" value="Maternal embryonic leucine zipper kinase"/>
    <property type="match status" value="1"/>
</dbReference>
<evidence type="ECO:0000256" key="2">
    <source>
        <dbReference type="ARBA" id="ARBA00022840"/>
    </source>
</evidence>
<dbReference type="GO" id="GO:0005524">
    <property type="term" value="F:ATP binding"/>
    <property type="evidence" value="ECO:0007669"/>
    <property type="project" value="UniProtKB-KW"/>
</dbReference>
<dbReference type="GO" id="GO:0004672">
    <property type="term" value="F:protein kinase activity"/>
    <property type="evidence" value="ECO:0007669"/>
    <property type="project" value="InterPro"/>
</dbReference>
<dbReference type="SUPFAM" id="SSF56112">
    <property type="entry name" value="Protein kinase-like (PK-like)"/>
    <property type="match status" value="1"/>
</dbReference>
<evidence type="ECO:0000313" key="5">
    <source>
        <dbReference type="EMBL" id="KZT51851.1"/>
    </source>
</evidence>
<proteinExistence type="predicted"/>
<feature type="region of interest" description="Disordered" evidence="3">
    <location>
        <begin position="54"/>
        <end position="89"/>
    </location>
</feature>
<accession>A0A165D1C0</accession>
<feature type="region of interest" description="Disordered" evidence="3">
    <location>
        <begin position="607"/>
        <end position="694"/>
    </location>
</feature>
<feature type="domain" description="Protein kinase" evidence="4">
    <location>
        <begin position="254"/>
        <end position="514"/>
    </location>
</feature>
<dbReference type="STRING" id="1353952.A0A165D1C0"/>
<dbReference type="InterPro" id="IPR008271">
    <property type="entry name" value="Ser/Thr_kinase_AS"/>
</dbReference>
<evidence type="ECO:0000256" key="1">
    <source>
        <dbReference type="ARBA" id="ARBA00022741"/>
    </source>
</evidence>
<dbReference type="Gene3D" id="1.10.510.10">
    <property type="entry name" value="Transferase(Phosphotransferase) domain 1"/>
    <property type="match status" value="1"/>
</dbReference>
<keyword evidence="5" id="KW-0808">Transferase</keyword>
<dbReference type="AlphaFoldDB" id="A0A165D1C0"/>
<dbReference type="PROSITE" id="PS50011">
    <property type="entry name" value="PROTEIN_KINASE_DOM"/>
    <property type="match status" value="1"/>
</dbReference>
<dbReference type="OrthoDB" id="10252171at2759"/>
<reference evidence="5 6" key="1">
    <citation type="journal article" date="2016" name="Mol. Biol. Evol.">
        <title>Comparative Genomics of Early-Diverging Mushroom-Forming Fungi Provides Insights into the Origins of Lignocellulose Decay Capabilities.</title>
        <authorList>
            <person name="Nagy L.G."/>
            <person name="Riley R."/>
            <person name="Tritt A."/>
            <person name="Adam C."/>
            <person name="Daum C."/>
            <person name="Floudas D."/>
            <person name="Sun H."/>
            <person name="Yadav J.S."/>
            <person name="Pangilinan J."/>
            <person name="Larsson K.H."/>
            <person name="Matsuura K."/>
            <person name="Barry K."/>
            <person name="Labutti K."/>
            <person name="Kuo R."/>
            <person name="Ohm R.A."/>
            <person name="Bhattacharya S.S."/>
            <person name="Shirouzu T."/>
            <person name="Yoshinaga Y."/>
            <person name="Martin F.M."/>
            <person name="Grigoriev I.V."/>
            <person name="Hibbett D.S."/>
        </authorList>
    </citation>
    <scope>NUCLEOTIDE SEQUENCE [LARGE SCALE GENOMIC DNA]</scope>
    <source>
        <strain evidence="5 6">HHB12733</strain>
    </source>
</reference>
<gene>
    <name evidence="5" type="ORF">CALCODRAFT_503051</name>
</gene>
<keyword evidence="1" id="KW-0547">Nucleotide-binding</keyword>
<keyword evidence="2" id="KW-0067">ATP-binding</keyword>
<feature type="region of interest" description="Disordered" evidence="3">
    <location>
        <begin position="519"/>
        <end position="562"/>
    </location>
</feature>
<dbReference type="InParanoid" id="A0A165D1C0"/>
<sequence length="694" mass="76241">MAHDTYIRFRVAEWTGKSRQCTGASAPVEANNDPVTGGGAVVLAAFRLFPSSSPRPPTLSPAMAPTSRARRAAPRRSSQPTLPLPSVIPNSHSFEPVSGVVTHTPSWGKLMGQGVKIVDLFADKLVYNSRHILKPTASAPAALYDLLERVDFDLRWTGEGIPGRGVQRSQSGPWSPEQMSFTLRNNSPYGIRVGSIDVAQNTSSHISWGQIIGLRDSQGQYPSDLPAEYLEIVFFQPHIPNTAPAPMDAFTAEYTVERPVNSGQFGTVFRCLNKFTGQQYAVKIIKKKLSLMTESEMATIERECEIMRQMHHHPNIVNVHRTYMCADQLYILMELVQGHDLFANLTRCKGFDEADTRYIIGQLISGMAHVHSHGVAHRDLKPENILISSSYPPTLKIVDFGMAKHAHSRTALKTHCGTQIYAAPEVFSKEIKSYDISVDVWSIGVIMFTLLACHYPWDIGTDAEPEWRPSSSTMKFDLLHGKLNAEGWDLLSRLVVDDPGRRIKLSDALAHPWLHQPHPRPNSILAPESESHSLGAPLTPMSQNSGNSSLHGPDPSWGGARTESFSLFQTPTSARVYSSLQGTSSYALVMPGGLPMNQSSILLTPLPSLRSSAPATDRPAGTRTPTPTRASARLRAKKSSSLPRTRSSSNMSMLAKRRVQRPSRPSAALETPRMQTRSVSAGERKRGMNPALAV</sequence>